<protein>
    <recommendedName>
        <fullName evidence="6">Wax synthase domain-containing protein</fullName>
    </recommendedName>
</protein>
<comment type="caution">
    <text evidence="7">The sequence shown here is derived from an EMBL/GenBank/DDBJ whole genome shotgun (WGS) entry which is preliminary data.</text>
</comment>
<dbReference type="InterPro" id="IPR032805">
    <property type="entry name" value="Wax_synthase_dom"/>
</dbReference>
<evidence type="ECO:0000256" key="3">
    <source>
        <dbReference type="ARBA" id="ARBA00022989"/>
    </source>
</evidence>
<evidence type="ECO:0000313" key="7">
    <source>
        <dbReference type="EMBL" id="KAF0321788.1"/>
    </source>
</evidence>
<evidence type="ECO:0000256" key="1">
    <source>
        <dbReference type="ARBA" id="ARBA00004141"/>
    </source>
</evidence>
<name>A0A8H3ZJP5_9PEZI</name>
<dbReference type="Proteomes" id="UP000434172">
    <property type="component" value="Unassembled WGS sequence"/>
</dbReference>
<dbReference type="GO" id="GO:0016020">
    <property type="term" value="C:membrane"/>
    <property type="evidence" value="ECO:0007669"/>
    <property type="project" value="UniProtKB-SubCell"/>
</dbReference>
<organism evidence="7 8">
    <name type="scientific">Colletotrichum asianum</name>
    <dbReference type="NCBI Taxonomy" id="702518"/>
    <lineage>
        <taxon>Eukaryota</taxon>
        <taxon>Fungi</taxon>
        <taxon>Dikarya</taxon>
        <taxon>Ascomycota</taxon>
        <taxon>Pezizomycotina</taxon>
        <taxon>Sordariomycetes</taxon>
        <taxon>Hypocreomycetidae</taxon>
        <taxon>Glomerellales</taxon>
        <taxon>Glomerellaceae</taxon>
        <taxon>Colletotrichum</taxon>
        <taxon>Colletotrichum gloeosporioides species complex</taxon>
    </lineage>
</organism>
<gene>
    <name evidence="7" type="ORF">GQ607_010922</name>
</gene>
<dbReference type="Pfam" id="PF13813">
    <property type="entry name" value="MBOAT_2"/>
    <property type="match status" value="1"/>
</dbReference>
<evidence type="ECO:0000256" key="2">
    <source>
        <dbReference type="ARBA" id="ARBA00022692"/>
    </source>
</evidence>
<dbReference type="AlphaFoldDB" id="A0A8H3ZJP5"/>
<feature type="domain" description="Wax synthase" evidence="6">
    <location>
        <begin position="231"/>
        <end position="292"/>
    </location>
</feature>
<keyword evidence="4 5" id="KW-0472">Membrane</keyword>
<dbReference type="EMBL" id="WOWK01000067">
    <property type="protein sequence ID" value="KAF0321788.1"/>
    <property type="molecule type" value="Genomic_DNA"/>
</dbReference>
<evidence type="ECO:0000256" key="5">
    <source>
        <dbReference type="SAM" id="Phobius"/>
    </source>
</evidence>
<dbReference type="OrthoDB" id="5207784at2759"/>
<proteinExistence type="predicted"/>
<evidence type="ECO:0000313" key="8">
    <source>
        <dbReference type="Proteomes" id="UP000434172"/>
    </source>
</evidence>
<feature type="transmembrane region" description="Helical" evidence="5">
    <location>
        <begin position="6"/>
        <end position="24"/>
    </location>
</feature>
<evidence type="ECO:0000259" key="6">
    <source>
        <dbReference type="Pfam" id="PF13813"/>
    </source>
</evidence>
<evidence type="ECO:0000256" key="4">
    <source>
        <dbReference type="ARBA" id="ARBA00023136"/>
    </source>
</evidence>
<accession>A0A8H3ZJP5</accession>
<feature type="transmembrane region" description="Helical" evidence="5">
    <location>
        <begin position="33"/>
        <end position="51"/>
    </location>
</feature>
<reference evidence="7 8" key="1">
    <citation type="submission" date="2019-12" db="EMBL/GenBank/DDBJ databases">
        <title>A genome sequence resource for the geographically widespread anthracnose pathogen Colletotrichum asianum.</title>
        <authorList>
            <person name="Meng Y."/>
        </authorList>
    </citation>
    <scope>NUCLEOTIDE SEQUENCE [LARGE SCALE GENOMIC DNA]</scope>
    <source>
        <strain evidence="7 8">ICMP 18580</strain>
    </source>
</reference>
<comment type="subcellular location">
    <subcellularLocation>
        <location evidence="1">Membrane</location>
        <topology evidence="1">Multi-pass membrane protein</topology>
    </subcellularLocation>
</comment>
<sequence length="555" mass="61023">MAAIMFAWPVGCFFSSALFFFLGLRHESRRRRTILAALHVLAVAASLGASGEALRKLPLLAVPFVIGVTAHTTSILILDQGTTSTAGLSLSAQLKATTLLWCNIRRLKPCGSRPATGSTLGCQRRISFGLGRISRTLVFWLVDWSISEILLLRTLRSLPLGIHSFVPDKRTVLPSPWTSPGLAYSDYVLRAITSTHWIGITYCGLTMMHHLSAALFVSVLNWESPSNWAGPPLFGSIWDAYTLRRFWGVFWHRLHVVPFAAYTPPLPKALRVLWVFLLSAAGHALVNWVMYRRGIVGSPESTMTEPRDSTETSLPPYDAVSQPYQEVCPPTTLVIEGQSIHALAADSPPLYHLSLGVSSLSDITTEVELSRVEPKQGGSGRQRHIYDLRYMRSGPGGYVKLPSDSPHYFIERASRRVPGLQDLGLKESRLPGKAYTTVLPVDIRGKTSKYSIPNFVKDSAPVFSTNKNRWADAQGALIASMHDNTEHSLVVTAALPRAQFDMLVALWCCKVWESGVANAEKVHEGIDGVKRKMRLAREFGMSRSTMGPGGASGAF</sequence>
<keyword evidence="8" id="KW-1185">Reference proteome</keyword>
<keyword evidence="2 5" id="KW-0812">Transmembrane</keyword>
<keyword evidence="3 5" id="KW-1133">Transmembrane helix</keyword>